<proteinExistence type="predicted"/>
<dbReference type="Proteomes" id="UP000785679">
    <property type="component" value="Unassembled WGS sequence"/>
</dbReference>
<evidence type="ECO:0000313" key="1">
    <source>
        <dbReference type="EMBL" id="TNV67745.1"/>
    </source>
</evidence>
<dbReference type="EMBL" id="RRYP01036943">
    <property type="protein sequence ID" value="TNV67745.1"/>
    <property type="molecule type" value="Genomic_DNA"/>
</dbReference>
<dbReference type="AlphaFoldDB" id="A0A8J8N8X1"/>
<sequence>MILFGFLGNANQIKHCQVLNYLLERLIFFYWISLEKKSFNSLLLKPDKLIRPFQTQNQLVRNQILLTIVHPLILDPKFL</sequence>
<accession>A0A8J8N8X1</accession>
<name>A0A8J8N8X1_HALGN</name>
<reference evidence="1" key="1">
    <citation type="submission" date="2019-06" db="EMBL/GenBank/DDBJ databases">
        <authorList>
            <person name="Zheng W."/>
        </authorList>
    </citation>
    <scope>NUCLEOTIDE SEQUENCE</scope>
    <source>
        <strain evidence="1">QDHG01</strain>
    </source>
</reference>
<gene>
    <name evidence="1" type="ORF">FGO68_gene5200</name>
</gene>
<comment type="caution">
    <text evidence="1">The sequence shown here is derived from an EMBL/GenBank/DDBJ whole genome shotgun (WGS) entry which is preliminary data.</text>
</comment>
<evidence type="ECO:0000313" key="2">
    <source>
        <dbReference type="Proteomes" id="UP000785679"/>
    </source>
</evidence>
<protein>
    <submittedName>
        <fullName evidence="1">Uncharacterized protein</fullName>
    </submittedName>
</protein>
<keyword evidence="2" id="KW-1185">Reference proteome</keyword>
<organism evidence="1 2">
    <name type="scientific">Halteria grandinella</name>
    <dbReference type="NCBI Taxonomy" id="5974"/>
    <lineage>
        <taxon>Eukaryota</taxon>
        <taxon>Sar</taxon>
        <taxon>Alveolata</taxon>
        <taxon>Ciliophora</taxon>
        <taxon>Intramacronucleata</taxon>
        <taxon>Spirotrichea</taxon>
        <taxon>Stichotrichia</taxon>
        <taxon>Sporadotrichida</taxon>
        <taxon>Halteriidae</taxon>
        <taxon>Halteria</taxon>
    </lineage>
</organism>